<evidence type="ECO:0000256" key="10">
    <source>
        <dbReference type="RuleBase" id="RU000594"/>
    </source>
</evidence>
<evidence type="ECO:0000256" key="1">
    <source>
        <dbReference type="ARBA" id="ARBA00006139"/>
    </source>
</evidence>
<keyword evidence="5 9" id="KW-0064">Aspartyl protease</keyword>
<keyword evidence="8 9" id="KW-0472">Membrane</keyword>
<comment type="pathway">
    <text evidence="9">Protein modification; lipoprotein biosynthesis (signal peptide cleavage).</text>
</comment>
<dbReference type="Pfam" id="PF01252">
    <property type="entry name" value="Peptidase_A8"/>
    <property type="match status" value="1"/>
</dbReference>
<keyword evidence="7 9" id="KW-1133">Transmembrane helix</keyword>
<gene>
    <name evidence="9" type="primary">lspA</name>
    <name evidence="12" type="ORF">J2Z44_001549</name>
</gene>
<evidence type="ECO:0000256" key="5">
    <source>
        <dbReference type="ARBA" id="ARBA00022750"/>
    </source>
</evidence>
<evidence type="ECO:0000256" key="3">
    <source>
        <dbReference type="ARBA" id="ARBA00022670"/>
    </source>
</evidence>
<comment type="function">
    <text evidence="9 10">This protein specifically catalyzes the removal of signal peptides from prolipoproteins.</text>
</comment>
<dbReference type="RefSeq" id="WP_021284433.1">
    <property type="nucleotide sequence ID" value="NZ_JAGGLL010000010.1"/>
</dbReference>
<comment type="caution">
    <text evidence="9">Lacks conserved residue(s) required for the propagation of feature annotation.</text>
</comment>
<evidence type="ECO:0000256" key="8">
    <source>
        <dbReference type="ARBA" id="ARBA00023136"/>
    </source>
</evidence>
<keyword evidence="2 9" id="KW-1003">Cell membrane</keyword>
<evidence type="ECO:0000256" key="11">
    <source>
        <dbReference type="RuleBase" id="RU004181"/>
    </source>
</evidence>
<accession>A0ABS4K1V2</accession>
<keyword evidence="4 9" id="KW-0812">Transmembrane</keyword>
<dbReference type="PROSITE" id="PS00855">
    <property type="entry name" value="SPASE_II"/>
    <property type="match status" value="1"/>
</dbReference>
<feature type="transmembrane region" description="Helical" evidence="9">
    <location>
        <begin position="122"/>
        <end position="146"/>
    </location>
</feature>
<keyword evidence="3 9" id="KW-0645">Protease</keyword>
<evidence type="ECO:0000313" key="12">
    <source>
        <dbReference type="EMBL" id="MBP2021753.1"/>
    </source>
</evidence>
<keyword evidence="13" id="KW-1185">Reference proteome</keyword>
<evidence type="ECO:0000313" key="13">
    <source>
        <dbReference type="Proteomes" id="UP001519308"/>
    </source>
</evidence>
<dbReference type="InterPro" id="IPR001872">
    <property type="entry name" value="Peptidase_A8"/>
</dbReference>
<evidence type="ECO:0000256" key="9">
    <source>
        <dbReference type="HAMAP-Rule" id="MF_00161"/>
    </source>
</evidence>
<comment type="similarity">
    <text evidence="1 9 11">Belongs to the peptidase A8 family.</text>
</comment>
<sequence length="150" mass="17030">MVLEVVVIILGLLLDRISKLWALAGLKSNSGIVIIKDFFGFEYLENRGAAFGILQNKLWLLVIITIFVASGMVYYLIKYKPTSKLLRIAMAMIVAGAIGNLIDRVYYNFVVDFILVHYKNVYYFPTFNVADIFVSVGTFFLIICILKDEI</sequence>
<dbReference type="EMBL" id="JAGGLL010000010">
    <property type="protein sequence ID" value="MBP2021753.1"/>
    <property type="molecule type" value="Genomic_DNA"/>
</dbReference>
<feature type="transmembrane region" description="Helical" evidence="9">
    <location>
        <begin position="58"/>
        <end position="77"/>
    </location>
</feature>
<evidence type="ECO:0000256" key="6">
    <source>
        <dbReference type="ARBA" id="ARBA00022801"/>
    </source>
</evidence>
<evidence type="ECO:0000256" key="7">
    <source>
        <dbReference type="ARBA" id="ARBA00022989"/>
    </source>
</evidence>
<reference evidence="12 13" key="1">
    <citation type="submission" date="2021-03" db="EMBL/GenBank/DDBJ databases">
        <title>Genomic Encyclopedia of Type Strains, Phase IV (KMG-IV): sequencing the most valuable type-strain genomes for metagenomic binning, comparative biology and taxonomic classification.</title>
        <authorList>
            <person name="Goeker M."/>
        </authorList>
    </citation>
    <scope>NUCLEOTIDE SEQUENCE [LARGE SCALE GENOMIC DNA]</scope>
    <source>
        <strain evidence="12 13">DSM 28650</strain>
    </source>
</reference>
<comment type="subcellular location">
    <subcellularLocation>
        <location evidence="9">Cell membrane</location>
        <topology evidence="9">Multi-pass membrane protein</topology>
    </subcellularLocation>
</comment>
<dbReference type="NCBIfam" id="TIGR00077">
    <property type="entry name" value="lspA"/>
    <property type="match status" value="1"/>
</dbReference>
<organism evidence="12 13">
    <name type="scientific">Clostridium punense</name>
    <dbReference type="NCBI Taxonomy" id="1054297"/>
    <lineage>
        <taxon>Bacteria</taxon>
        <taxon>Bacillati</taxon>
        <taxon>Bacillota</taxon>
        <taxon>Clostridia</taxon>
        <taxon>Eubacteriales</taxon>
        <taxon>Clostridiaceae</taxon>
        <taxon>Clostridium</taxon>
    </lineage>
</organism>
<name>A0ABS4K1V2_9CLOT</name>
<dbReference type="Proteomes" id="UP001519308">
    <property type="component" value="Unassembled WGS sequence"/>
</dbReference>
<evidence type="ECO:0000256" key="4">
    <source>
        <dbReference type="ARBA" id="ARBA00022692"/>
    </source>
</evidence>
<comment type="caution">
    <text evidence="12">The sequence shown here is derived from an EMBL/GenBank/DDBJ whole genome shotgun (WGS) entry which is preliminary data.</text>
</comment>
<protein>
    <recommendedName>
        <fullName evidence="9">Lipoprotein signal peptidase</fullName>
        <ecNumber evidence="9">3.4.23.36</ecNumber>
    </recommendedName>
    <alternativeName>
        <fullName evidence="9">Prolipoprotein signal peptidase</fullName>
    </alternativeName>
    <alternativeName>
        <fullName evidence="9">Signal peptidase II</fullName>
        <shortName evidence="9">SPase II</shortName>
    </alternativeName>
</protein>
<comment type="catalytic activity">
    <reaction evidence="9 10">
        <text>Release of signal peptides from bacterial membrane prolipoproteins. Hydrolyzes -Xaa-Yaa-Zaa-|-(S,diacylglyceryl)Cys-, in which Xaa is hydrophobic (preferably Leu), and Yaa (Ala or Ser) and Zaa (Gly or Ala) have small, neutral side chains.</text>
        <dbReference type="EC" id="3.4.23.36"/>
    </reaction>
</comment>
<dbReference type="PRINTS" id="PR00781">
    <property type="entry name" value="LIPOSIGPTASE"/>
</dbReference>
<dbReference type="EC" id="3.4.23.36" evidence="9"/>
<feature type="transmembrane region" description="Helical" evidence="9">
    <location>
        <begin position="84"/>
        <end position="102"/>
    </location>
</feature>
<dbReference type="PANTHER" id="PTHR33695">
    <property type="entry name" value="LIPOPROTEIN SIGNAL PEPTIDASE"/>
    <property type="match status" value="1"/>
</dbReference>
<dbReference type="HAMAP" id="MF_00161">
    <property type="entry name" value="LspA"/>
    <property type="match status" value="1"/>
</dbReference>
<feature type="active site" evidence="9">
    <location>
        <position position="131"/>
    </location>
</feature>
<dbReference type="GO" id="GO:0004190">
    <property type="term" value="F:aspartic-type endopeptidase activity"/>
    <property type="evidence" value="ECO:0007669"/>
    <property type="project" value="UniProtKB-EC"/>
</dbReference>
<proteinExistence type="inferred from homology"/>
<evidence type="ECO:0000256" key="2">
    <source>
        <dbReference type="ARBA" id="ARBA00022475"/>
    </source>
</evidence>
<feature type="active site" evidence="9">
    <location>
        <position position="112"/>
    </location>
</feature>
<dbReference type="PANTHER" id="PTHR33695:SF1">
    <property type="entry name" value="LIPOPROTEIN SIGNAL PEPTIDASE"/>
    <property type="match status" value="1"/>
</dbReference>
<keyword evidence="6 9" id="KW-0378">Hydrolase</keyword>